<evidence type="ECO:0000313" key="3">
    <source>
        <dbReference type="Proteomes" id="UP000237872"/>
    </source>
</evidence>
<reference evidence="2 3" key="1">
    <citation type="submission" date="2016-08" db="EMBL/GenBank/DDBJ databases">
        <authorList>
            <person name="Seilhamer J.J."/>
        </authorList>
    </citation>
    <scope>NUCLEOTIDE SEQUENCE [LARGE SCALE GENOMIC DNA]</scope>
    <source>
        <strain evidence="2 3">CFBP4690</strain>
    </source>
</reference>
<sequence length="137" mass="14897">MGARPATVFRHALLAGLSARCEQTRQPIHDSWHFARSSLNAREHESSSEVPSPIGRRWRAAPDEGAGARGACGRSDASKHQPSATRSTHRTLTRTPAPRPGPRLRRGRSKAHAPMARKPCLFAPTGEGLSTRCGHPR</sequence>
<dbReference type="EMBL" id="MDEC01000004">
    <property type="protein sequence ID" value="PPU65607.1"/>
    <property type="molecule type" value="Genomic_DNA"/>
</dbReference>
<dbReference type="Proteomes" id="UP000237872">
    <property type="component" value="Unassembled WGS sequence"/>
</dbReference>
<accession>A0A2S7CVH1</accession>
<feature type="region of interest" description="Disordered" evidence="1">
    <location>
        <begin position="39"/>
        <end position="137"/>
    </location>
</feature>
<dbReference type="AlphaFoldDB" id="A0A2S7CVH1"/>
<name>A0A2S7CVH1_9XANT</name>
<comment type="caution">
    <text evidence="2">The sequence shown here is derived from an EMBL/GenBank/DDBJ whole genome shotgun (WGS) entry which is preliminary data.</text>
</comment>
<organism evidence="2 3">
    <name type="scientific">Xanthomonas codiaei</name>
    <dbReference type="NCBI Taxonomy" id="56463"/>
    <lineage>
        <taxon>Bacteria</taxon>
        <taxon>Pseudomonadati</taxon>
        <taxon>Pseudomonadota</taxon>
        <taxon>Gammaproteobacteria</taxon>
        <taxon>Lysobacterales</taxon>
        <taxon>Lysobacteraceae</taxon>
        <taxon>Xanthomonas</taxon>
    </lineage>
</organism>
<proteinExistence type="predicted"/>
<feature type="compositionally biased region" description="Basic residues" evidence="1">
    <location>
        <begin position="102"/>
        <end position="111"/>
    </location>
</feature>
<gene>
    <name evidence="2" type="ORF">XcodCFBP4690_03715</name>
</gene>
<protein>
    <submittedName>
        <fullName evidence="2">Uncharacterized protein</fullName>
    </submittedName>
</protein>
<evidence type="ECO:0000256" key="1">
    <source>
        <dbReference type="SAM" id="MobiDB-lite"/>
    </source>
</evidence>
<evidence type="ECO:0000313" key="2">
    <source>
        <dbReference type="EMBL" id="PPU65607.1"/>
    </source>
</evidence>